<evidence type="ECO:0000313" key="2">
    <source>
        <dbReference type="EMBL" id="KAA0920988.1"/>
    </source>
</evidence>
<gene>
    <name evidence="2" type="ORF">FLO80_02110</name>
</gene>
<name>A0A5A9ZUD9_9RHOB</name>
<keyword evidence="1" id="KW-0812">Transmembrane</keyword>
<evidence type="ECO:0000256" key="1">
    <source>
        <dbReference type="SAM" id="Phobius"/>
    </source>
</evidence>
<feature type="transmembrane region" description="Helical" evidence="1">
    <location>
        <begin position="48"/>
        <end position="68"/>
    </location>
</feature>
<keyword evidence="1" id="KW-0472">Membrane</keyword>
<dbReference type="AlphaFoldDB" id="A0A5A9ZUD9"/>
<keyword evidence="1" id="KW-1133">Transmembrane helix</keyword>
<sequence>MAVAQGQTDFQDRLQRIEKQGAGRAQVFNAGDGLKREVRHKVARRRSAGFVTMPIALGLGAVSLVGARLALFRYGGLPEAFAQPDYELAAQAMLALGLAMLSALLFNLMRKRHLLASVMGIALAMTTMHNLVHMAPGEWAKIFSPQWVSEIRATTEPNTLEFRGASFRLG</sequence>
<feature type="transmembrane region" description="Helical" evidence="1">
    <location>
        <begin position="114"/>
        <end position="132"/>
    </location>
</feature>
<reference evidence="2 3" key="1">
    <citation type="submission" date="2019-07" db="EMBL/GenBank/DDBJ databases">
        <title>Aquicoccus porphyridii gen. nov., sp. nov., isolated from a small marine red alga, Porphyridium marinum.</title>
        <authorList>
            <person name="Liu L."/>
        </authorList>
    </citation>
    <scope>NUCLEOTIDE SEQUENCE [LARGE SCALE GENOMIC DNA]</scope>
    <source>
        <strain evidence="2 3">L1 8-17</strain>
    </source>
</reference>
<proteinExistence type="predicted"/>
<dbReference type="EMBL" id="VINQ01000001">
    <property type="protein sequence ID" value="KAA0920988.1"/>
    <property type="molecule type" value="Genomic_DNA"/>
</dbReference>
<protein>
    <submittedName>
        <fullName evidence="2">Uncharacterized protein</fullName>
    </submittedName>
</protein>
<organism evidence="2 3">
    <name type="scientific">Aquicoccus porphyridii</name>
    <dbReference type="NCBI Taxonomy" id="1852029"/>
    <lineage>
        <taxon>Bacteria</taxon>
        <taxon>Pseudomonadati</taxon>
        <taxon>Pseudomonadota</taxon>
        <taxon>Alphaproteobacteria</taxon>
        <taxon>Rhodobacterales</taxon>
        <taxon>Paracoccaceae</taxon>
        <taxon>Aquicoccus</taxon>
    </lineage>
</organism>
<accession>A0A5A9ZUD9</accession>
<comment type="caution">
    <text evidence="2">The sequence shown here is derived from an EMBL/GenBank/DDBJ whole genome shotgun (WGS) entry which is preliminary data.</text>
</comment>
<dbReference type="RefSeq" id="WP_111361990.1">
    <property type="nucleotide sequence ID" value="NZ_VINQ01000001.1"/>
</dbReference>
<keyword evidence="3" id="KW-1185">Reference proteome</keyword>
<dbReference type="Proteomes" id="UP000325291">
    <property type="component" value="Unassembled WGS sequence"/>
</dbReference>
<evidence type="ECO:0000313" key="3">
    <source>
        <dbReference type="Proteomes" id="UP000325291"/>
    </source>
</evidence>
<feature type="transmembrane region" description="Helical" evidence="1">
    <location>
        <begin position="88"/>
        <end position="107"/>
    </location>
</feature>